<proteinExistence type="predicted"/>
<evidence type="ECO:0000313" key="2">
    <source>
        <dbReference type="WBParaSite" id="ALUE_0001275901-mRNA-1"/>
    </source>
</evidence>
<dbReference type="GO" id="GO:0006644">
    <property type="term" value="P:phospholipid metabolic process"/>
    <property type="evidence" value="ECO:0007669"/>
    <property type="project" value="InterPro"/>
</dbReference>
<dbReference type="PANTHER" id="PTHR34228">
    <property type="entry name" value="PROTEIN CBG09474-RELATED"/>
    <property type="match status" value="1"/>
</dbReference>
<dbReference type="SUPFAM" id="SSF48619">
    <property type="entry name" value="Phospholipase A2, PLA2"/>
    <property type="match status" value="1"/>
</dbReference>
<keyword evidence="1" id="KW-1185">Reference proteome</keyword>
<dbReference type="InterPro" id="IPR053322">
    <property type="entry name" value="PLA2-like"/>
</dbReference>
<accession>A0A9J2PTX7</accession>
<dbReference type="Gene3D" id="1.20.90.10">
    <property type="entry name" value="Phospholipase A2 domain"/>
    <property type="match status" value="1"/>
</dbReference>
<dbReference type="InterPro" id="IPR036444">
    <property type="entry name" value="PLipase_A2_dom_sf"/>
</dbReference>
<evidence type="ECO:0000313" key="1">
    <source>
        <dbReference type="Proteomes" id="UP000036681"/>
    </source>
</evidence>
<dbReference type="AlphaFoldDB" id="A0A9J2PTX7"/>
<organism evidence="1 2">
    <name type="scientific">Ascaris lumbricoides</name>
    <name type="common">Giant roundworm</name>
    <dbReference type="NCBI Taxonomy" id="6252"/>
    <lineage>
        <taxon>Eukaryota</taxon>
        <taxon>Metazoa</taxon>
        <taxon>Ecdysozoa</taxon>
        <taxon>Nematoda</taxon>
        <taxon>Chromadorea</taxon>
        <taxon>Rhabditida</taxon>
        <taxon>Spirurina</taxon>
        <taxon>Ascaridomorpha</taxon>
        <taxon>Ascaridoidea</taxon>
        <taxon>Ascarididae</taxon>
        <taxon>Ascaris</taxon>
    </lineage>
</organism>
<dbReference type="GO" id="GO:0004623">
    <property type="term" value="F:phospholipase A2 activity"/>
    <property type="evidence" value="ECO:0007669"/>
    <property type="project" value="InterPro"/>
</dbReference>
<protein>
    <submittedName>
        <fullName evidence="2">Phospholipase A2 domain-containing protein</fullName>
    </submittedName>
</protein>
<dbReference type="Proteomes" id="UP000036681">
    <property type="component" value="Unplaced"/>
</dbReference>
<name>A0A9J2PTX7_ASCLU</name>
<dbReference type="WBParaSite" id="ALUE_0001275901-mRNA-1">
    <property type="protein sequence ID" value="ALUE_0001275901-mRNA-1"/>
    <property type="gene ID" value="ALUE_0001275901"/>
</dbReference>
<reference evidence="2" key="1">
    <citation type="submission" date="2023-03" db="UniProtKB">
        <authorList>
            <consortium name="WormBaseParasite"/>
        </authorList>
    </citation>
    <scope>IDENTIFICATION</scope>
</reference>
<sequence>MRPQNHRKETVRAFAYEITIPWMSDTEQRWFLIGQLLFNVGNIYSLVSLDQWQCGANNSTKEVAYISVKEDCPDVMDMFNECCILHDTCYADQLGKSSCDEQFCACMNNAALKAKQPADCKLRAVVACLSVQTFGDNSYAEAARKPHSFNRLTTSTISSSTTTVNNLENIRWTNILFAAMMVALF</sequence>
<dbReference type="GO" id="GO:0050482">
    <property type="term" value="P:arachidonate secretion"/>
    <property type="evidence" value="ECO:0007669"/>
    <property type="project" value="InterPro"/>
</dbReference>